<feature type="domain" description="Rad60/SUMO-like" evidence="2">
    <location>
        <begin position="335"/>
        <end position="376"/>
    </location>
</feature>
<keyword evidence="4" id="KW-1185">Reference proteome</keyword>
<proteinExistence type="predicted"/>
<feature type="compositionally biased region" description="Acidic residues" evidence="1">
    <location>
        <begin position="188"/>
        <end position="201"/>
    </location>
</feature>
<organism evidence="3 4">
    <name type="scientific">Adineta ricciae</name>
    <name type="common">Rotifer</name>
    <dbReference type="NCBI Taxonomy" id="249248"/>
    <lineage>
        <taxon>Eukaryota</taxon>
        <taxon>Metazoa</taxon>
        <taxon>Spiralia</taxon>
        <taxon>Gnathifera</taxon>
        <taxon>Rotifera</taxon>
        <taxon>Eurotatoria</taxon>
        <taxon>Bdelloidea</taxon>
        <taxon>Adinetida</taxon>
        <taxon>Adinetidae</taxon>
        <taxon>Adineta</taxon>
    </lineage>
</organism>
<dbReference type="AlphaFoldDB" id="A0A814A0D3"/>
<dbReference type="EMBL" id="CAJNOR010000407">
    <property type="protein sequence ID" value="CAF0905160.1"/>
    <property type="molecule type" value="Genomic_DNA"/>
</dbReference>
<dbReference type="InterPro" id="IPR029071">
    <property type="entry name" value="Ubiquitin-like_domsf"/>
</dbReference>
<dbReference type="Proteomes" id="UP000663828">
    <property type="component" value="Unassembled WGS sequence"/>
</dbReference>
<dbReference type="Gene3D" id="3.10.20.90">
    <property type="entry name" value="Phosphatidylinositol 3-kinase Catalytic Subunit, Chain A, domain 1"/>
    <property type="match status" value="1"/>
</dbReference>
<dbReference type="CDD" id="cd01763">
    <property type="entry name" value="Ubl_SUMO_like"/>
    <property type="match status" value="1"/>
</dbReference>
<comment type="caution">
    <text evidence="3">The sequence shown here is derived from an EMBL/GenBank/DDBJ whole genome shotgun (WGS) entry which is preliminary data.</text>
</comment>
<protein>
    <recommendedName>
        <fullName evidence="2">Rad60/SUMO-like domain-containing protein</fullName>
    </recommendedName>
</protein>
<accession>A0A814A0D3</accession>
<evidence type="ECO:0000256" key="1">
    <source>
        <dbReference type="SAM" id="MobiDB-lite"/>
    </source>
</evidence>
<dbReference type="InterPro" id="IPR022617">
    <property type="entry name" value="Rad60/SUMO-like_dom"/>
</dbReference>
<evidence type="ECO:0000259" key="2">
    <source>
        <dbReference type="Pfam" id="PF11976"/>
    </source>
</evidence>
<feature type="region of interest" description="Disordered" evidence="1">
    <location>
        <begin position="180"/>
        <end position="207"/>
    </location>
</feature>
<gene>
    <name evidence="3" type="ORF">XAT740_LOCUS8236</name>
</gene>
<sequence>MEDDEDDFFAYQAAKSLNNKRAQLKQFLQTPVNLKQISSSTDSESDDETDLIPSKKTKATTKPIVKSSIQSVVVQSAEPEKTKDSIRNEIDAIVTSCFTTNKEKKRKIKLGKRTAADDQEYENEDEYLAHTSHRGRHSQMSRSARNAMNISQLEEDDEKVTRETAAYNRLDAVLRVTKPLVEKQMTSTDDDNNEDGDEPSERDDSHGLEMIMPVKSLSFNKVTLNIDHCDGRQLTLTLPLSTTLKSLCQQVAEHLHLSSIYLVYNDRTLKLDEKNHSMTLKQLDFSTDADQFLESYPLIRKLKISIQTSSNRRSSLPSKREYTMMDTDRFEVIFNAYKSDTKATNVRFEFDGDTLDPRATPNDYEMVDEEILDAFILPQTSTTDKS</sequence>
<dbReference type="Pfam" id="PF11976">
    <property type="entry name" value="Rad60-SLD"/>
    <property type="match status" value="1"/>
</dbReference>
<feature type="region of interest" description="Disordered" evidence="1">
    <location>
        <begin position="36"/>
        <end position="60"/>
    </location>
</feature>
<evidence type="ECO:0000313" key="4">
    <source>
        <dbReference type="Proteomes" id="UP000663828"/>
    </source>
</evidence>
<name>A0A814A0D3_ADIRI</name>
<dbReference type="SUPFAM" id="SSF54236">
    <property type="entry name" value="Ubiquitin-like"/>
    <property type="match status" value="1"/>
</dbReference>
<evidence type="ECO:0000313" key="3">
    <source>
        <dbReference type="EMBL" id="CAF0905160.1"/>
    </source>
</evidence>
<reference evidence="3" key="1">
    <citation type="submission" date="2021-02" db="EMBL/GenBank/DDBJ databases">
        <authorList>
            <person name="Nowell W R."/>
        </authorList>
    </citation>
    <scope>NUCLEOTIDE SEQUENCE</scope>
</reference>